<evidence type="ECO:0000256" key="3">
    <source>
        <dbReference type="ARBA" id="ARBA00022723"/>
    </source>
</evidence>
<evidence type="ECO:0000256" key="7">
    <source>
        <dbReference type="ARBA" id="ARBA00023054"/>
    </source>
</evidence>
<keyword evidence="16" id="KW-1185">Reference proteome</keyword>
<dbReference type="InterPro" id="IPR006612">
    <property type="entry name" value="THAP_Znf"/>
</dbReference>
<reference evidence="15" key="2">
    <citation type="submission" date="2021-09" db="EMBL/GenBank/DDBJ databases">
        <authorList>
            <person name="Jia N."/>
            <person name="Wang J."/>
            <person name="Shi W."/>
            <person name="Du L."/>
            <person name="Sun Y."/>
            <person name="Zhan W."/>
            <person name="Jiang J."/>
            <person name="Wang Q."/>
            <person name="Zhang B."/>
            <person name="Ji P."/>
            <person name="Sakyi L.B."/>
            <person name="Cui X."/>
            <person name="Yuan T."/>
            <person name="Jiang B."/>
            <person name="Yang W."/>
            <person name="Lam T.T.-Y."/>
            <person name="Chang Q."/>
            <person name="Ding S."/>
            <person name="Wang X."/>
            <person name="Zhu J."/>
            <person name="Ruan X."/>
            <person name="Zhao L."/>
            <person name="Wei J."/>
            <person name="Que T."/>
            <person name="Du C."/>
            <person name="Cheng J."/>
            <person name="Dai P."/>
            <person name="Han X."/>
            <person name="Huang E."/>
            <person name="Gao Y."/>
            <person name="Liu J."/>
            <person name="Shao H."/>
            <person name="Ye R."/>
            <person name="Li L."/>
            <person name="Wei W."/>
            <person name="Wang X."/>
            <person name="Wang C."/>
            <person name="Huo Q."/>
            <person name="Li W."/>
            <person name="Guo W."/>
            <person name="Chen H."/>
            <person name="Chen S."/>
            <person name="Zhou L."/>
            <person name="Zhou L."/>
            <person name="Ni X."/>
            <person name="Tian J."/>
            <person name="Zhou Y."/>
            <person name="Sheng Y."/>
            <person name="Liu T."/>
            <person name="Pan Y."/>
            <person name="Xia L."/>
            <person name="Li J."/>
            <person name="Zhao F."/>
            <person name="Cao W."/>
        </authorList>
    </citation>
    <scope>NUCLEOTIDE SEQUENCE</scope>
    <source>
        <strain evidence="15">Rmic-2018</strain>
        <tissue evidence="15">Larvae</tissue>
    </source>
</reference>
<evidence type="ECO:0000256" key="1">
    <source>
        <dbReference type="ARBA" id="ARBA00004642"/>
    </source>
</evidence>
<feature type="domain" description="THAP-type" evidence="14">
    <location>
        <begin position="1"/>
        <end position="98"/>
    </location>
</feature>
<keyword evidence="3" id="KW-0479">Metal-binding</keyword>
<keyword evidence="8 12" id="KW-0238">DNA-binding</keyword>
<sequence length="874" mass="98892">MPNTCCVPECRSGYKGRTEKVSLFCVPSDGVLREKWKRLIPRQETADFCFDSKYVRVCEKHFDDSDIVRADEFVVNGEKVSLPRDKPLLKLCAIPRKFDGLPAHLTKPKQRSRTLTRRSPAKRRRESSSCARKTEVHAKPGTSGAASCDEDFALPTDLVGEGPTRASDSACQTDEFTSPLAEVKLLKCQLRATKQQLTLCQTKLAKMRVQASKHKKLEESLQKMSTRTKLIFDQCVMKANAKSAKAARYRKEWLYDCLLLKVKSTSVYTILHENEFLPLPNPRTLYTYMKNLKADFGFDANLFAVLNEKLAAVPERERRGVLMFDEMSVRKSLHVRESDMALLGKVNFAEHTRTGDNEKDADHVLVFLFRPFLGGWSQTVGTFCASSAAPGSVVAKLLLQCIVHLENSGAVVQAVTCDNSTSNRSALRSLGIHGDRKNPQTSFQHPCDPSREIYTVIDPPHIFKCIRNNLQKVGKFLVRKTRRDYAILCCTNSCLGNYSFSHTLLIFYLQLFSESTAAALEFYSRQDVCKELHDSKVTAAFTRRMNGLFDCLNSRRPEHVQCNMNIFQTFKENVTWLNNCCDYIESLPKQRQACFLTKPTSEALRVTLLSTIALVENLLASGFLYVLVGNFGQDPLERFFGIARHVAGDGGQPTIQQFLFIYRMLSVNNLVRPPKRASVDGDGPQLLFKLQDLFNKEPAPVNHVRCHIENKRAIDSFSIWNIFSGEELLNRRSLRICTEFIIYLCMIFFHEHACKQRKFSFQVDSLAILLDDVLLEPTESEEEALADLSPKECILDYLAGYVVQKFSEMCCTDCVESLKGLQRSPSDLILVKSRGYLQVPSTKLLNHLQIAEEHVEEFTMKQTACAGGCVHGHC</sequence>
<dbReference type="InterPro" id="IPR048366">
    <property type="entry name" value="TNP-like_GBD"/>
</dbReference>
<protein>
    <recommendedName>
        <fullName evidence="14">THAP-type domain-containing protein</fullName>
    </recommendedName>
</protein>
<dbReference type="InterPro" id="IPR048365">
    <property type="entry name" value="TNP-like_RNaseH_N"/>
</dbReference>
<evidence type="ECO:0000313" key="16">
    <source>
        <dbReference type="Proteomes" id="UP000821866"/>
    </source>
</evidence>
<evidence type="ECO:0000256" key="2">
    <source>
        <dbReference type="ARBA" id="ARBA00006177"/>
    </source>
</evidence>
<keyword evidence="10" id="KW-0539">Nucleus</keyword>
<proteinExistence type="inferred from homology"/>
<feature type="region of interest" description="Disordered" evidence="13">
    <location>
        <begin position="102"/>
        <end position="149"/>
    </location>
</feature>
<dbReference type="PANTHER" id="PTHR46600">
    <property type="entry name" value="THAP DOMAIN-CONTAINING"/>
    <property type="match status" value="1"/>
</dbReference>
<accession>A0A9J6DFW1</accession>
<dbReference type="PROSITE" id="PS50950">
    <property type="entry name" value="ZF_THAP"/>
    <property type="match status" value="1"/>
</dbReference>
<name>A0A9J6DFW1_RHIMP</name>
<evidence type="ECO:0000256" key="4">
    <source>
        <dbReference type="ARBA" id="ARBA00022771"/>
    </source>
</evidence>
<dbReference type="AlphaFoldDB" id="A0A9J6DFW1"/>
<dbReference type="VEuPathDB" id="VectorBase:LOC119163288"/>
<keyword evidence="9" id="KW-0804">Transcription</keyword>
<evidence type="ECO:0000256" key="5">
    <source>
        <dbReference type="ARBA" id="ARBA00022833"/>
    </source>
</evidence>
<dbReference type="GO" id="GO:0043565">
    <property type="term" value="F:sequence-specific DNA binding"/>
    <property type="evidence" value="ECO:0007669"/>
    <property type="project" value="InterPro"/>
</dbReference>
<evidence type="ECO:0000256" key="6">
    <source>
        <dbReference type="ARBA" id="ARBA00023015"/>
    </source>
</evidence>
<evidence type="ECO:0000256" key="8">
    <source>
        <dbReference type="ARBA" id="ARBA00023125"/>
    </source>
</evidence>
<keyword evidence="6" id="KW-0805">Transcription regulation</keyword>
<dbReference type="SUPFAM" id="SSF57716">
    <property type="entry name" value="Glucocorticoid receptor-like (DNA-binding domain)"/>
    <property type="match status" value="1"/>
</dbReference>
<dbReference type="Pfam" id="PF21788">
    <property type="entry name" value="TNP-like_GBD"/>
    <property type="match status" value="1"/>
</dbReference>
<dbReference type="InterPro" id="IPR026516">
    <property type="entry name" value="THAP1/10"/>
</dbReference>
<organism evidence="15 16">
    <name type="scientific">Rhipicephalus microplus</name>
    <name type="common">Cattle tick</name>
    <name type="synonym">Boophilus microplus</name>
    <dbReference type="NCBI Taxonomy" id="6941"/>
    <lineage>
        <taxon>Eukaryota</taxon>
        <taxon>Metazoa</taxon>
        <taxon>Ecdysozoa</taxon>
        <taxon>Arthropoda</taxon>
        <taxon>Chelicerata</taxon>
        <taxon>Arachnida</taxon>
        <taxon>Acari</taxon>
        <taxon>Parasitiformes</taxon>
        <taxon>Ixodida</taxon>
        <taxon>Ixodoidea</taxon>
        <taxon>Ixodidae</taxon>
        <taxon>Rhipicephalinae</taxon>
        <taxon>Rhipicephalus</taxon>
        <taxon>Boophilus</taxon>
    </lineage>
</organism>
<evidence type="ECO:0000256" key="11">
    <source>
        <dbReference type="ARBA" id="ARBA00023306"/>
    </source>
</evidence>
<dbReference type="GO" id="GO:0005654">
    <property type="term" value="C:nucleoplasm"/>
    <property type="evidence" value="ECO:0007669"/>
    <property type="project" value="UniProtKB-SubCell"/>
</dbReference>
<evidence type="ECO:0000256" key="13">
    <source>
        <dbReference type="SAM" id="MobiDB-lite"/>
    </source>
</evidence>
<dbReference type="Pfam" id="PF05485">
    <property type="entry name" value="THAP"/>
    <property type="match status" value="1"/>
</dbReference>
<dbReference type="PANTHER" id="PTHR46600:SF1">
    <property type="entry name" value="THAP DOMAIN-CONTAINING PROTEIN 1"/>
    <property type="match status" value="1"/>
</dbReference>
<dbReference type="Proteomes" id="UP000821866">
    <property type="component" value="Chromosome 7"/>
</dbReference>
<evidence type="ECO:0000256" key="9">
    <source>
        <dbReference type="ARBA" id="ARBA00023163"/>
    </source>
</evidence>
<keyword evidence="4 12" id="KW-0863">Zinc-finger</keyword>
<dbReference type="EMBL" id="JABSTU010000009">
    <property type="protein sequence ID" value="KAH8020991.1"/>
    <property type="molecule type" value="Genomic_DNA"/>
</dbReference>
<keyword evidence="7" id="KW-0175">Coiled coil</keyword>
<dbReference type="SMART" id="SM00980">
    <property type="entry name" value="THAP"/>
    <property type="match status" value="1"/>
</dbReference>
<comment type="similarity">
    <text evidence="2">Belongs to the THAP1 family.</text>
</comment>
<gene>
    <name evidence="15" type="ORF">HPB51_011358</name>
</gene>
<dbReference type="InterPro" id="IPR038441">
    <property type="entry name" value="THAP_Znf_sf"/>
</dbReference>
<reference evidence="15" key="1">
    <citation type="journal article" date="2020" name="Cell">
        <title>Large-Scale Comparative Analyses of Tick Genomes Elucidate Their Genetic Diversity and Vector Capacities.</title>
        <authorList>
            <consortium name="Tick Genome and Microbiome Consortium (TIGMIC)"/>
            <person name="Jia N."/>
            <person name="Wang J."/>
            <person name="Shi W."/>
            <person name="Du L."/>
            <person name="Sun Y."/>
            <person name="Zhan W."/>
            <person name="Jiang J.F."/>
            <person name="Wang Q."/>
            <person name="Zhang B."/>
            <person name="Ji P."/>
            <person name="Bell-Sakyi L."/>
            <person name="Cui X.M."/>
            <person name="Yuan T.T."/>
            <person name="Jiang B.G."/>
            <person name="Yang W.F."/>
            <person name="Lam T.T."/>
            <person name="Chang Q.C."/>
            <person name="Ding S.J."/>
            <person name="Wang X.J."/>
            <person name="Zhu J.G."/>
            <person name="Ruan X.D."/>
            <person name="Zhao L."/>
            <person name="Wei J.T."/>
            <person name="Ye R.Z."/>
            <person name="Que T.C."/>
            <person name="Du C.H."/>
            <person name="Zhou Y.H."/>
            <person name="Cheng J.X."/>
            <person name="Dai P.F."/>
            <person name="Guo W.B."/>
            <person name="Han X.H."/>
            <person name="Huang E.J."/>
            <person name="Li L.F."/>
            <person name="Wei W."/>
            <person name="Gao Y.C."/>
            <person name="Liu J.Z."/>
            <person name="Shao H.Z."/>
            <person name="Wang X."/>
            <person name="Wang C.C."/>
            <person name="Yang T.C."/>
            <person name="Huo Q.B."/>
            <person name="Li W."/>
            <person name="Chen H.Y."/>
            <person name="Chen S.E."/>
            <person name="Zhou L.G."/>
            <person name="Ni X.B."/>
            <person name="Tian J.H."/>
            <person name="Sheng Y."/>
            <person name="Liu T."/>
            <person name="Pan Y.S."/>
            <person name="Xia L.Y."/>
            <person name="Li J."/>
            <person name="Zhao F."/>
            <person name="Cao W.C."/>
        </authorList>
    </citation>
    <scope>NUCLEOTIDE SEQUENCE</scope>
    <source>
        <strain evidence="15">Rmic-2018</strain>
    </source>
</reference>
<evidence type="ECO:0000256" key="12">
    <source>
        <dbReference type="PROSITE-ProRule" id="PRU00309"/>
    </source>
</evidence>
<evidence type="ECO:0000313" key="15">
    <source>
        <dbReference type="EMBL" id="KAH8020991.1"/>
    </source>
</evidence>
<feature type="compositionally biased region" description="Basic residues" evidence="13">
    <location>
        <begin position="106"/>
        <end position="125"/>
    </location>
</feature>
<dbReference type="GO" id="GO:0008270">
    <property type="term" value="F:zinc ion binding"/>
    <property type="evidence" value="ECO:0007669"/>
    <property type="project" value="UniProtKB-KW"/>
</dbReference>
<comment type="subcellular location">
    <subcellularLocation>
        <location evidence="1">Nucleus</location>
        <location evidence="1">Nucleoplasm</location>
    </subcellularLocation>
</comment>
<evidence type="ECO:0000259" key="14">
    <source>
        <dbReference type="PROSITE" id="PS50950"/>
    </source>
</evidence>
<keyword evidence="11" id="KW-0131">Cell cycle</keyword>
<dbReference type="Pfam" id="PF21787">
    <property type="entry name" value="TNP-like_RNaseH_N"/>
    <property type="match status" value="1"/>
</dbReference>
<keyword evidence="5" id="KW-0862">Zinc</keyword>
<comment type="caution">
    <text evidence="15">The sequence shown here is derived from an EMBL/GenBank/DDBJ whole genome shotgun (WGS) entry which is preliminary data.</text>
</comment>
<evidence type="ECO:0000256" key="10">
    <source>
        <dbReference type="ARBA" id="ARBA00023242"/>
    </source>
</evidence>
<dbReference type="Gene3D" id="6.20.210.20">
    <property type="entry name" value="THAP domain"/>
    <property type="match status" value="1"/>
</dbReference>